<comment type="caution">
    <text evidence="1">The sequence shown here is derived from an EMBL/GenBank/DDBJ whole genome shotgun (WGS) entry which is preliminary data.</text>
</comment>
<dbReference type="RefSeq" id="WP_184672741.1">
    <property type="nucleotide sequence ID" value="NZ_BAABAI010000032.1"/>
</dbReference>
<accession>A0A7W7WY26</accession>
<sequence length="60" mass="6224">MGRPELRIELPADLPSERYEGIADAVSSLLELWGVHEGSASVIAEPVHAADSGRASAAAP</sequence>
<organism evidence="1 2">
    <name type="scientific">Saccharothrix violaceirubra</name>
    <dbReference type="NCBI Taxonomy" id="413306"/>
    <lineage>
        <taxon>Bacteria</taxon>
        <taxon>Bacillati</taxon>
        <taxon>Actinomycetota</taxon>
        <taxon>Actinomycetes</taxon>
        <taxon>Pseudonocardiales</taxon>
        <taxon>Pseudonocardiaceae</taxon>
        <taxon>Saccharothrix</taxon>
    </lineage>
</organism>
<protein>
    <submittedName>
        <fullName evidence="1">Uncharacterized protein</fullName>
    </submittedName>
</protein>
<gene>
    <name evidence="1" type="ORF">F4559_005131</name>
</gene>
<evidence type="ECO:0000313" key="1">
    <source>
        <dbReference type="EMBL" id="MBB4967772.1"/>
    </source>
</evidence>
<proteinExistence type="predicted"/>
<reference evidence="1 2" key="1">
    <citation type="submission" date="2020-08" db="EMBL/GenBank/DDBJ databases">
        <title>Sequencing the genomes of 1000 actinobacteria strains.</title>
        <authorList>
            <person name="Klenk H.-P."/>
        </authorList>
    </citation>
    <scope>NUCLEOTIDE SEQUENCE [LARGE SCALE GENOMIC DNA]</scope>
    <source>
        <strain evidence="1 2">DSM 45084</strain>
    </source>
</reference>
<keyword evidence="2" id="KW-1185">Reference proteome</keyword>
<name>A0A7W7WY26_9PSEU</name>
<evidence type="ECO:0000313" key="2">
    <source>
        <dbReference type="Proteomes" id="UP000542674"/>
    </source>
</evidence>
<dbReference type="AlphaFoldDB" id="A0A7W7WY26"/>
<dbReference type="EMBL" id="JACHJS010000001">
    <property type="protein sequence ID" value="MBB4967772.1"/>
    <property type="molecule type" value="Genomic_DNA"/>
</dbReference>
<dbReference type="Proteomes" id="UP000542674">
    <property type="component" value="Unassembled WGS sequence"/>
</dbReference>